<feature type="region of interest" description="Disordered" evidence="1">
    <location>
        <begin position="1"/>
        <end position="28"/>
    </location>
</feature>
<name>A0AAV3PK90_LITER</name>
<evidence type="ECO:0000313" key="2">
    <source>
        <dbReference type="EMBL" id="GAA0152167.1"/>
    </source>
</evidence>
<comment type="caution">
    <text evidence="2">The sequence shown here is derived from an EMBL/GenBank/DDBJ whole genome shotgun (WGS) entry which is preliminary data.</text>
</comment>
<dbReference type="EMBL" id="BAABME010001929">
    <property type="protein sequence ID" value="GAA0152167.1"/>
    <property type="molecule type" value="Genomic_DNA"/>
</dbReference>
<reference evidence="2 3" key="1">
    <citation type="submission" date="2024-01" db="EMBL/GenBank/DDBJ databases">
        <title>The complete chloroplast genome sequence of Lithospermum erythrorhizon: insights into the phylogenetic relationship among Boraginaceae species and the maternal lineages of purple gromwells.</title>
        <authorList>
            <person name="Okada T."/>
            <person name="Watanabe K."/>
        </authorList>
    </citation>
    <scope>NUCLEOTIDE SEQUENCE [LARGE SCALE GENOMIC DNA]</scope>
</reference>
<evidence type="ECO:0008006" key="4">
    <source>
        <dbReference type="Google" id="ProtNLM"/>
    </source>
</evidence>
<dbReference type="PANTHER" id="PTHR31286:SF165">
    <property type="entry name" value="DUF4283 DOMAIN-CONTAINING PROTEIN"/>
    <property type="match status" value="1"/>
</dbReference>
<keyword evidence="3" id="KW-1185">Reference proteome</keyword>
<organism evidence="2 3">
    <name type="scientific">Lithospermum erythrorhizon</name>
    <name type="common">Purple gromwell</name>
    <name type="synonym">Lithospermum officinale var. erythrorhizon</name>
    <dbReference type="NCBI Taxonomy" id="34254"/>
    <lineage>
        <taxon>Eukaryota</taxon>
        <taxon>Viridiplantae</taxon>
        <taxon>Streptophyta</taxon>
        <taxon>Embryophyta</taxon>
        <taxon>Tracheophyta</taxon>
        <taxon>Spermatophyta</taxon>
        <taxon>Magnoliopsida</taxon>
        <taxon>eudicotyledons</taxon>
        <taxon>Gunneridae</taxon>
        <taxon>Pentapetalae</taxon>
        <taxon>asterids</taxon>
        <taxon>lamiids</taxon>
        <taxon>Boraginales</taxon>
        <taxon>Boraginaceae</taxon>
        <taxon>Boraginoideae</taxon>
        <taxon>Lithospermeae</taxon>
        <taxon>Lithospermum</taxon>
    </lineage>
</organism>
<proteinExistence type="predicted"/>
<gene>
    <name evidence="2" type="ORF">LIER_10715</name>
</gene>
<evidence type="ECO:0000313" key="3">
    <source>
        <dbReference type="Proteomes" id="UP001454036"/>
    </source>
</evidence>
<dbReference type="PANTHER" id="PTHR31286">
    <property type="entry name" value="GLYCINE-RICH CELL WALL STRUCTURAL PROTEIN 1.8-LIKE"/>
    <property type="match status" value="1"/>
</dbReference>
<evidence type="ECO:0000256" key="1">
    <source>
        <dbReference type="SAM" id="MobiDB-lite"/>
    </source>
</evidence>
<dbReference type="AlphaFoldDB" id="A0AAV3PK90"/>
<dbReference type="Proteomes" id="UP001454036">
    <property type="component" value="Unassembled WGS sequence"/>
</dbReference>
<dbReference type="InterPro" id="IPR040256">
    <property type="entry name" value="At4g02000-like"/>
</dbReference>
<protein>
    <recommendedName>
        <fullName evidence="4">Zinc knuckle CX2CX4HX4C domain-containing protein</fullName>
    </recommendedName>
</protein>
<accession>A0AAV3PK90</accession>
<sequence>MNSREPPILAASSTETDEGLLQPEGISLGKMGNWGGEGEFMGQRCKEESPQQKVESDLYSSGEAKLDRKKGGTVANLGTFSKFEPPILIGCHIENPRFANSATVGTEKLAYARLYIEVSAAQVVPEFVPLVNEEKLEFRQQIEYDLVPPRCAYCLLFGHSTSKCRENDEGFVLVIRRKDKRLWSPKEYLNLQNEEEKTVGSHVMSIPSVQGVQVEGRNSFGVMAEVEPLKQKREAMIVIEDTSTVKANDIIQLEPSIKGSRIRDQKAMLGNVRTLSKFWFSSIYAANDCDDRKQLWCSLLDVRQKIVDEPWLIGGDFKATRGIDETKGGALPK</sequence>